<sequence>MDKKSAPPTLTFLRKTDQNGGELEMLTTSLDKKQIFKREIGHTLISKTIGQGEKVVVLGAGVAGLSVAYELLKHTQYKVTVLEAENRVGGRSLTVRPGDSFTENPENEPAVTYTQTCKFTVEDTKNLPYLNCGPGRIPSAHRDVLNYCKTLDVKLEIYVMQSRSNVVYDGKAFVDEAGKPESIVNRRLANDPRGYFSQFMYALPELLKTIKESPDPTKYKSFLGFVQPLEDALNDTEDGEGKFKNWLKKFGDLSKDGMFEKTSRSGYTELPSKTMLGEEENIMPKLDFTKMLDSEFWKLSFYQPDDFLWQQTSFQPVGGMDMIVKTLAAEVTKLGGDIILNAPVTEIDRQGDQYVVTYKDGKSNTTLKAHKCFSNMPIPLLQDKVTKNLFNRKSFARALNVVFDHKEFLRPTVKVGWQSKRKYWQDPEDKNVVPIFGGISWTNHPMVQMWYPSNDYHQNLGILTGAYNFSQNAIAWGNMEPIDRLKEAREGAKQLHGGEFSKQLDDGLTIAWQNIKTQRGGWVDWTKIDDQTKDPKLSYQDILHIRKKTILTNAKHAKHESAEWVFNELQEGDDGFYIVGDQLSSLPGWQEGAISSALVAFGLCTKMKGFEAPKLRQVPFTAQLVEGR</sequence>
<dbReference type="Gene3D" id="1.20.1440.240">
    <property type="match status" value="1"/>
</dbReference>
<dbReference type="PANTHER" id="PTHR42923:SF39">
    <property type="entry name" value="AMINO OXIDASE"/>
    <property type="match status" value="1"/>
</dbReference>
<dbReference type="SUPFAM" id="SSF51905">
    <property type="entry name" value="FAD/NAD(P)-binding domain"/>
    <property type="match status" value="1"/>
</dbReference>
<dbReference type="Pfam" id="PF01593">
    <property type="entry name" value="Amino_oxidase"/>
    <property type="match status" value="1"/>
</dbReference>
<dbReference type="RefSeq" id="WP_187561881.1">
    <property type="nucleotide sequence ID" value="NZ_JACGWS010000004.1"/>
</dbReference>
<dbReference type="InterPro" id="IPR002937">
    <property type="entry name" value="Amino_oxidase"/>
</dbReference>
<dbReference type="SUPFAM" id="SSF54373">
    <property type="entry name" value="FAD-linked reductases, C-terminal domain"/>
    <property type="match status" value="1"/>
</dbReference>
<dbReference type="EMBL" id="JACGWS010000004">
    <property type="protein sequence ID" value="MBC8754835.1"/>
    <property type="molecule type" value="Genomic_DNA"/>
</dbReference>
<accession>A0ABR7Q8F1</accession>
<dbReference type="Proteomes" id="UP000619238">
    <property type="component" value="Unassembled WGS sequence"/>
</dbReference>
<dbReference type="PANTHER" id="PTHR42923">
    <property type="entry name" value="PROTOPORPHYRINOGEN OXIDASE"/>
    <property type="match status" value="1"/>
</dbReference>
<protein>
    <submittedName>
        <fullName evidence="2">FAD-dependent oxidoreductase</fullName>
    </submittedName>
</protein>
<dbReference type="Gene3D" id="3.90.660.10">
    <property type="match status" value="1"/>
</dbReference>
<proteinExistence type="predicted"/>
<evidence type="ECO:0000259" key="1">
    <source>
        <dbReference type="Pfam" id="PF01593"/>
    </source>
</evidence>
<gene>
    <name evidence="2" type="ORF">H2O64_09145</name>
</gene>
<name>A0ABR7Q8F1_9FLAO</name>
<keyword evidence="3" id="KW-1185">Reference proteome</keyword>
<dbReference type="InterPro" id="IPR036188">
    <property type="entry name" value="FAD/NAD-bd_sf"/>
</dbReference>
<evidence type="ECO:0000313" key="2">
    <source>
        <dbReference type="EMBL" id="MBC8754835.1"/>
    </source>
</evidence>
<reference evidence="2 3" key="1">
    <citation type="submission" date="2020-07" db="EMBL/GenBank/DDBJ databases">
        <title>Description of Kordia aestuariivivens sp. nov., isolated from a tidal flat.</title>
        <authorList>
            <person name="Park S."/>
            <person name="Yoon J.-H."/>
        </authorList>
    </citation>
    <scope>NUCLEOTIDE SEQUENCE [LARGE SCALE GENOMIC DNA]</scope>
    <source>
        <strain evidence="2 3">YSTF-M3</strain>
    </source>
</reference>
<evidence type="ECO:0000313" key="3">
    <source>
        <dbReference type="Proteomes" id="UP000619238"/>
    </source>
</evidence>
<dbReference type="Gene3D" id="3.50.50.60">
    <property type="entry name" value="FAD/NAD(P)-binding domain"/>
    <property type="match status" value="1"/>
</dbReference>
<feature type="domain" description="Amine oxidase" evidence="1">
    <location>
        <begin position="62"/>
        <end position="597"/>
    </location>
</feature>
<organism evidence="2 3">
    <name type="scientific">Kordia aestuariivivens</name>
    <dbReference type="NCBI Taxonomy" id="2759037"/>
    <lineage>
        <taxon>Bacteria</taxon>
        <taxon>Pseudomonadati</taxon>
        <taxon>Bacteroidota</taxon>
        <taxon>Flavobacteriia</taxon>
        <taxon>Flavobacteriales</taxon>
        <taxon>Flavobacteriaceae</taxon>
        <taxon>Kordia</taxon>
    </lineage>
</organism>
<dbReference type="InterPro" id="IPR050464">
    <property type="entry name" value="Zeta_carotene_desat/Oxidored"/>
</dbReference>
<comment type="caution">
    <text evidence="2">The sequence shown here is derived from an EMBL/GenBank/DDBJ whole genome shotgun (WGS) entry which is preliminary data.</text>
</comment>